<feature type="compositionally biased region" description="Low complexity" evidence="1">
    <location>
        <begin position="86"/>
        <end position="96"/>
    </location>
</feature>
<dbReference type="Proteomes" id="UP001596411">
    <property type="component" value="Unassembled WGS sequence"/>
</dbReference>
<protein>
    <submittedName>
        <fullName evidence="3">Uncharacterized protein</fullName>
    </submittedName>
</protein>
<proteinExistence type="predicted"/>
<feature type="region of interest" description="Disordered" evidence="1">
    <location>
        <begin position="66"/>
        <end position="125"/>
    </location>
</feature>
<evidence type="ECO:0000256" key="2">
    <source>
        <dbReference type="SAM" id="SignalP"/>
    </source>
</evidence>
<evidence type="ECO:0000256" key="1">
    <source>
        <dbReference type="SAM" id="MobiDB-lite"/>
    </source>
</evidence>
<organism evidence="3 4">
    <name type="scientific">Halomonas salifodinae</name>
    <dbReference type="NCBI Taxonomy" id="438745"/>
    <lineage>
        <taxon>Bacteria</taxon>
        <taxon>Pseudomonadati</taxon>
        <taxon>Pseudomonadota</taxon>
        <taxon>Gammaproteobacteria</taxon>
        <taxon>Oceanospirillales</taxon>
        <taxon>Halomonadaceae</taxon>
        <taxon>Halomonas</taxon>
    </lineage>
</organism>
<dbReference type="EMBL" id="JBHSZP010000028">
    <property type="protein sequence ID" value="MFC7090708.1"/>
    <property type="molecule type" value="Genomic_DNA"/>
</dbReference>
<feature type="compositionally biased region" description="Gly residues" evidence="1">
    <location>
        <begin position="97"/>
        <end position="125"/>
    </location>
</feature>
<accession>A0ABW2F125</accession>
<evidence type="ECO:0000313" key="3">
    <source>
        <dbReference type="EMBL" id="MFC7090708.1"/>
    </source>
</evidence>
<keyword evidence="4" id="KW-1185">Reference proteome</keyword>
<reference evidence="4" key="1">
    <citation type="journal article" date="2019" name="Int. J. Syst. Evol. Microbiol.">
        <title>The Global Catalogue of Microorganisms (GCM) 10K type strain sequencing project: providing services to taxonomists for standard genome sequencing and annotation.</title>
        <authorList>
            <consortium name="The Broad Institute Genomics Platform"/>
            <consortium name="The Broad Institute Genome Sequencing Center for Infectious Disease"/>
            <person name="Wu L."/>
            <person name="Ma J."/>
        </authorList>
    </citation>
    <scope>NUCLEOTIDE SEQUENCE [LARGE SCALE GENOMIC DNA]</scope>
    <source>
        <strain evidence="4">CGMCC 1.13666</strain>
    </source>
</reference>
<name>A0ABW2F125_9GAMM</name>
<feature type="chain" id="PRO_5047422302" evidence="2">
    <location>
        <begin position="22"/>
        <end position="125"/>
    </location>
</feature>
<keyword evidence="2" id="KW-0732">Signal</keyword>
<gene>
    <name evidence="3" type="ORF">ACFQH5_14225</name>
</gene>
<dbReference type="RefSeq" id="WP_346063403.1">
    <property type="nucleotide sequence ID" value="NZ_BAAADR010000017.1"/>
</dbReference>
<comment type="caution">
    <text evidence="3">The sequence shown here is derived from an EMBL/GenBank/DDBJ whole genome shotgun (WGS) entry which is preliminary data.</text>
</comment>
<sequence>MHFRLLLISLPLLLTPLLATAQEEEPQPTNDVVVEESEPAAINQAAETLEGHLTDEAMPEAADFGLETAHEAVSQGGVDGQAVSESASDGRSESGAGSAGGGASGNGGAGGAGGGAGGGGAGGRN</sequence>
<feature type="signal peptide" evidence="2">
    <location>
        <begin position="1"/>
        <end position="21"/>
    </location>
</feature>
<evidence type="ECO:0000313" key="4">
    <source>
        <dbReference type="Proteomes" id="UP001596411"/>
    </source>
</evidence>